<evidence type="ECO:0000313" key="3">
    <source>
        <dbReference type="Proteomes" id="UP000237061"/>
    </source>
</evidence>
<organism evidence="2 3">
    <name type="scientific">Arthrobacter glacialis</name>
    <dbReference type="NCBI Taxonomy" id="1664"/>
    <lineage>
        <taxon>Bacteria</taxon>
        <taxon>Bacillati</taxon>
        <taxon>Actinomycetota</taxon>
        <taxon>Actinomycetes</taxon>
        <taxon>Micrococcales</taxon>
        <taxon>Micrococcaceae</taxon>
        <taxon>Arthrobacter</taxon>
    </lineage>
</organism>
<name>A0A2S3ZVN0_ARTGL</name>
<dbReference type="RefSeq" id="WP_103465665.1">
    <property type="nucleotide sequence ID" value="NZ_PPXC01000007.1"/>
</dbReference>
<proteinExistence type="predicted"/>
<evidence type="ECO:0000259" key="1">
    <source>
        <dbReference type="SMART" id="SM00966"/>
    </source>
</evidence>
<dbReference type="Proteomes" id="UP000237061">
    <property type="component" value="Unassembled WGS sequence"/>
</dbReference>
<protein>
    <recommendedName>
        <fullName evidence="1">SpoVT-AbrB domain-containing protein</fullName>
    </recommendedName>
</protein>
<dbReference type="InterPro" id="IPR007159">
    <property type="entry name" value="SpoVT-AbrB_dom"/>
</dbReference>
<gene>
    <name evidence="2" type="ORF">CVS27_10345</name>
</gene>
<dbReference type="AlphaFoldDB" id="A0A2S3ZVN0"/>
<evidence type="ECO:0000313" key="2">
    <source>
        <dbReference type="EMBL" id="POH73316.1"/>
    </source>
</evidence>
<feature type="domain" description="SpoVT-AbrB" evidence="1">
    <location>
        <begin position="11"/>
        <end position="58"/>
    </location>
</feature>
<keyword evidence="3" id="KW-1185">Reference proteome</keyword>
<sequence>MSTLTIKNTRTKVSPGGVITLPVSARKALGMKPKTGSRVTVAVKGDVVLLAPATADGGFRVSPSGQMEVRGDALKVLEGGKERHFYFELDDESHTVALHPWG</sequence>
<dbReference type="SMART" id="SM00966">
    <property type="entry name" value="SpoVT_AbrB"/>
    <property type="match status" value="1"/>
</dbReference>
<accession>A0A2S3ZVN0</accession>
<comment type="caution">
    <text evidence="2">The sequence shown here is derived from an EMBL/GenBank/DDBJ whole genome shotgun (WGS) entry which is preliminary data.</text>
</comment>
<dbReference type="InterPro" id="IPR037914">
    <property type="entry name" value="SpoVT-AbrB_sf"/>
</dbReference>
<dbReference type="EMBL" id="PPXC01000007">
    <property type="protein sequence ID" value="POH73316.1"/>
    <property type="molecule type" value="Genomic_DNA"/>
</dbReference>
<dbReference type="SUPFAM" id="SSF89447">
    <property type="entry name" value="AbrB/MazE/MraZ-like"/>
    <property type="match status" value="1"/>
</dbReference>
<reference evidence="2 3" key="1">
    <citation type="submission" date="2018-01" db="EMBL/GenBank/DDBJ databases">
        <title>Arthrobacter sp. nov., from glaciers in China.</title>
        <authorList>
            <person name="Liu Q."/>
            <person name="Xin Y.-H."/>
        </authorList>
    </citation>
    <scope>NUCLEOTIDE SEQUENCE [LARGE SCALE GENOMIC DNA]</scope>
    <source>
        <strain evidence="2 3">HLT2-12-2</strain>
    </source>
</reference>
<dbReference type="GO" id="GO:0003677">
    <property type="term" value="F:DNA binding"/>
    <property type="evidence" value="ECO:0007669"/>
    <property type="project" value="InterPro"/>
</dbReference>